<dbReference type="InterPro" id="IPR001958">
    <property type="entry name" value="Tet-R_TetA/multi-R_MdtG-like"/>
</dbReference>
<proteinExistence type="predicted"/>
<feature type="transmembrane region" description="Helical" evidence="8">
    <location>
        <begin position="330"/>
        <end position="360"/>
    </location>
</feature>
<comment type="caution">
    <text evidence="10">The sequence shown here is derived from an EMBL/GenBank/DDBJ whole genome shotgun (WGS) entry which is preliminary data.</text>
</comment>
<dbReference type="InterPro" id="IPR020846">
    <property type="entry name" value="MFS_dom"/>
</dbReference>
<reference evidence="10 11" key="1">
    <citation type="submission" date="2018-10" db="EMBL/GenBank/DDBJ databases">
        <title>Kocuria tytonicola, new bacteria from the preen glands of American barn owls (Tyto furcata).</title>
        <authorList>
            <person name="Braun M.S."/>
            <person name="Wang E."/>
            <person name="Zimmermann S."/>
            <person name="Boutin S."/>
            <person name="Wagner H."/>
            <person name="Wink M."/>
        </authorList>
    </citation>
    <scope>NUCLEOTIDE SEQUENCE [LARGE SCALE GENOMIC DNA]</scope>
    <source>
        <strain evidence="10 11">473</strain>
    </source>
</reference>
<dbReference type="Gene3D" id="1.20.1250.20">
    <property type="entry name" value="MFS general substrate transporter like domains"/>
    <property type="match status" value="1"/>
</dbReference>
<gene>
    <name evidence="10" type="ORF">EAE32_06200</name>
</gene>
<protein>
    <submittedName>
        <fullName evidence="10">MFS transporter</fullName>
    </submittedName>
</protein>
<feature type="compositionally biased region" description="Low complexity" evidence="7">
    <location>
        <begin position="12"/>
        <end position="55"/>
    </location>
</feature>
<dbReference type="Pfam" id="PF07690">
    <property type="entry name" value="MFS_1"/>
    <property type="match status" value="2"/>
</dbReference>
<feature type="transmembrane region" description="Helical" evidence="8">
    <location>
        <begin position="129"/>
        <end position="147"/>
    </location>
</feature>
<keyword evidence="3" id="KW-1003">Cell membrane</keyword>
<evidence type="ECO:0000256" key="7">
    <source>
        <dbReference type="SAM" id="MobiDB-lite"/>
    </source>
</evidence>
<keyword evidence="6 8" id="KW-0472">Membrane</keyword>
<feature type="region of interest" description="Disordered" evidence="7">
    <location>
        <begin position="1"/>
        <end position="55"/>
    </location>
</feature>
<dbReference type="GO" id="GO:0022857">
    <property type="term" value="F:transmembrane transporter activity"/>
    <property type="evidence" value="ECO:0007669"/>
    <property type="project" value="InterPro"/>
</dbReference>
<evidence type="ECO:0000256" key="6">
    <source>
        <dbReference type="ARBA" id="ARBA00023136"/>
    </source>
</evidence>
<accession>A0A3L9L9Z7</accession>
<evidence type="ECO:0000256" key="8">
    <source>
        <dbReference type="SAM" id="Phobius"/>
    </source>
</evidence>
<dbReference type="GO" id="GO:0005886">
    <property type="term" value="C:plasma membrane"/>
    <property type="evidence" value="ECO:0007669"/>
    <property type="project" value="UniProtKB-SubCell"/>
</dbReference>
<dbReference type="AlphaFoldDB" id="A0A3L9L9Z7"/>
<feature type="compositionally biased region" description="Basic and acidic residues" evidence="7">
    <location>
        <begin position="1"/>
        <end position="11"/>
    </location>
</feature>
<feature type="transmembrane region" description="Helical" evidence="8">
    <location>
        <begin position="299"/>
        <end position="318"/>
    </location>
</feature>
<keyword evidence="2" id="KW-0813">Transport</keyword>
<feature type="transmembrane region" description="Helical" evidence="8">
    <location>
        <begin position="63"/>
        <end position="81"/>
    </location>
</feature>
<evidence type="ECO:0000256" key="3">
    <source>
        <dbReference type="ARBA" id="ARBA00022475"/>
    </source>
</evidence>
<organism evidence="10 11">
    <name type="scientific">Kocuria tytonicola</name>
    <dbReference type="NCBI Taxonomy" id="2055946"/>
    <lineage>
        <taxon>Bacteria</taxon>
        <taxon>Bacillati</taxon>
        <taxon>Actinomycetota</taxon>
        <taxon>Actinomycetes</taxon>
        <taxon>Micrococcales</taxon>
        <taxon>Micrococcaceae</taxon>
        <taxon>Kocuria</taxon>
    </lineage>
</organism>
<dbReference type="PANTHER" id="PTHR23517">
    <property type="entry name" value="RESISTANCE PROTEIN MDTM, PUTATIVE-RELATED-RELATED"/>
    <property type="match status" value="1"/>
</dbReference>
<keyword evidence="5 8" id="KW-1133">Transmembrane helix</keyword>
<evidence type="ECO:0000256" key="2">
    <source>
        <dbReference type="ARBA" id="ARBA00022448"/>
    </source>
</evidence>
<dbReference type="PROSITE" id="PS50850">
    <property type="entry name" value="MFS"/>
    <property type="match status" value="1"/>
</dbReference>
<keyword evidence="4 8" id="KW-0812">Transmembrane</keyword>
<feature type="transmembrane region" description="Helical" evidence="8">
    <location>
        <begin position="417"/>
        <end position="438"/>
    </location>
</feature>
<feature type="transmembrane region" description="Helical" evidence="8">
    <location>
        <begin position="153"/>
        <end position="177"/>
    </location>
</feature>
<comment type="subcellular location">
    <subcellularLocation>
        <location evidence="1">Cell membrane</location>
        <topology evidence="1">Multi-pass membrane protein</topology>
    </subcellularLocation>
</comment>
<keyword evidence="11" id="KW-1185">Reference proteome</keyword>
<evidence type="ECO:0000313" key="10">
    <source>
        <dbReference type="EMBL" id="RLY94729.1"/>
    </source>
</evidence>
<evidence type="ECO:0000256" key="4">
    <source>
        <dbReference type="ARBA" id="ARBA00022692"/>
    </source>
</evidence>
<dbReference type="InterPro" id="IPR036259">
    <property type="entry name" value="MFS_trans_sf"/>
</dbReference>
<dbReference type="Proteomes" id="UP000277871">
    <property type="component" value="Unassembled WGS sequence"/>
</dbReference>
<sequence>MSRPETPDSHEASAAPVPGAADATPGTAQTPPDDAPAASARPSATRSDDAAAAPPAATVPEPIKVLIAAAFVIALGYGLVAPVLPQFAASFGVGVAASSAVISAFALCRLLFAPASGAVVNRFGERPTYLVGLVVVALSSAATAFAQNYWQLLVFRGLGGIGSTMFTVSAMGLIVRLAPRTMRGRVSGYYATSFLLGGILGPVLGGFLAGLGMHAPFLIYAGALFVAVLVVWARLKDETLGARRAGAAQPPMRVRDALDAGAYRAALASSFSTGWTAMGVRVALVPLLAAQVVGEGPAVAGLALALFAVGNAAALTVTGRLTDRMGRKPLVLTGLLVCGLATIGVGFSTSVVAFAVLSLLSGVGSGTLNPGQQAAVADVIGPDRAGGKVLSRYQMCADAGQILGPVLAGALADAAGFGWAFGISGALMLLAALAWLPVRETLPEAAQSETRQPRAGGTVGR</sequence>
<feature type="transmembrane region" description="Helical" evidence="8">
    <location>
        <begin position="217"/>
        <end position="235"/>
    </location>
</feature>
<dbReference type="PRINTS" id="PR01035">
    <property type="entry name" value="TCRTETA"/>
</dbReference>
<dbReference type="Gene3D" id="1.20.1720.10">
    <property type="entry name" value="Multidrug resistance protein D"/>
    <property type="match status" value="1"/>
</dbReference>
<evidence type="ECO:0000313" key="11">
    <source>
        <dbReference type="Proteomes" id="UP000277871"/>
    </source>
</evidence>
<dbReference type="InterPro" id="IPR011701">
    <property type="entry name" value="MFS"/>
</dbReference>
<feature type="transmembrane region" description="Helical" evidence="8">
    <location>
        <begin position="87"/>
        <end position="108"/>
    </location>
</feature>
<evidence type="ECO:0000256" key="5">
    <source>
        <dbReference type="ARBA" id="ARBA00022989"/>
    </source>
</evidence>
<dbReference type="RefSeq" id="WP_121864476.1">
    <property type="nucleotide sequence ID" value="NZ_RDEX01000001.1"/>
</dbReference>
<dbReference type="InterPro" id="IPR050171">
    <property type="entry name" value="MFS_Transporters"/>
</dbReference>
<name>A0A3L9L9Z7_9MICC</name>
<evidence type="ECO:0000259" key="9">
    <source>
        <dbReference type="PROSITE" id="PS50850"/>
    </source>
</evidence>
<dbReference type="EMBL" id="RDEX01000001">
    <property type="protein sequence ID" value="RLY94729.1"/>
    <property type="molecule type" value="Genomic_DNA"/>
</dbReference>
<dbReference type="SUPFAM" id="SSF103473">
    <property type="entry name" value="MFS general substrate transporter"/>
    <property type="match status" value="1"/>
</dbReference>
<dbReference type="CDD" id="cd17325">
    <property type="entry name" value="MFS_MdtG_SLC18_like"/>
    <property type="match status" value="1"/>
</dbReference>
<feature type="transmembrane region" description="Helical" evidence="8">
    <location>
        <begin position="189"/>
        <end position="211"/>
    </location>
</feature>
<evidence type="ECO:0000256" key="1">
    <source>
        <dbReference type="ARBA" id="ARBA00004651"/>
    </source>
</evidence>
<feature type="domain" description="Major facilitator superfamily (MFS) profile" evidence="9">
    <location>
        <begin position="62"/>
        <end position="443"/>
    </location>
</feature>